<reference evidence="1 2" key="1">
    <citation type="journal article" date="2015" name="Nature">
        <title>rRNA introns, odd ribosomes, and small enigmatic genomes across a large radiation of phyla.</title>
        <authorList>
            <person name="Brown C.T."/>
            <person name="Hug L.A."/>
            <person name="Thomas B.C."/>
            <person name="Sharon I."/>
            <person name="Castelle C.J."/>
            <person name="Singh A."/>
            <person name="Wilkins M.J."/>
            <person name="Williams K.H."/>
            <person name="Banfield J.F."/>
        </authorList>
    </citation>
    <scope>NUCLEOTIDE SEQUENCE [LARGE SCALE GENOMIC DNA]</scope>
</reference>
<sequence length="110" mass="12484">MTTKVLFKHPNTRPDIIIPDGDCVEILPNLIAADTGKETIVYRKGLGIGSEPRVNSFGQYDFFTRYLEYHTEQRTIHVLQEGEEIKGSELGLDEISAIERWEGYAAERKG</sequence>
<name>A0A0G0T3M7_9BACT</name>
<comment type="caution">
    <text evidence="1">The sequence shown here is derived from an EMBL/GenBank/DDBJ whole genome shotgun (WGS) entry which is preliminary data.</text>
</comment>
<dbReference type="AlphaFoldDB" id="A0A0G0T3M7"/>
<organism evidence="1 2">
    <name type="scientific">Candidatus Roizmanbacteria bacterium GW2011_GWB1_40_7</name>
    <dbReference type="NCBI Taxonomy" id="1618482"/>
    <lineage>
        <taxon>Bacteria</taxon>
        <taxon>Candidatus Roizmaniibacteriota</taxon>
    </lineage>
</organism>
<dbReference type="Proteomes" id="UP000034664">
    <property type="component" value="Unassembled WGS sequence"/>
</dbReference>
<evidence type="ECO:0000313" key="1">
    <source>
        <dbReference type="EMBL" id="KKR71653.1"/>
    </source>
</evidence>
<proteinExistence type="predicted"/>
<dbReference type="EMBL" id="LBZM01000022">
    <property type="protein sequence ID" value="KKR71653.1"/>
    <property type="molecule type" value="Genomic_DNA"/>
</dbReference>
<gene>
    <name evidence="1" type="ORF">UU14_C0022G0001</name>
</gene>
<evidence type="ECO:0000313" key="2">
    <source>
        <dbReference type="Proteomes" id="UP000034664"/>
    </source>
</evidence>
<accession>A0A0G0T3M7</accession>
<protein>
    <submittedName>
        <fullName evidence="1">Uncharacterized protein</fullName>
    </submittedName>
</protein>